<dbReference type="Pfam" id="PF00076">
    <property type="entry name" value="RRM_1"/>
    <property type="match status" value="1"/>
</dbReference>
<evidence type="ECO:0000313" key="6">
    <source>
        <dbReference type="Proteomes" id="UP000243498"/>
    </source>
</evidence>
<dbReference type="GO" id="GO:0005730">
    <property type="term" value="C:nucleolus"/>
    <property type="evidence" value="ECO:0007669"/>
    <property type="project" value="TreeGrafter"/>
</dbReference>
<feature type="compositionally biased region" description="Acidic residues" evidence="3">
    <location>
        <begin position="75"/>
        <end position="85"/>
    </location>
</feature>
<dbReference type="PANTHER" id="PTHR23236:SF51">
    <property type="entry name" value="NUCLEOLAR PROTEIN 6"/>
    <property type="match status" value="1"/>
</dbReference>
<proteinExistence type="predicted"/>
<dbReference type="FunFam" id="3.30.70.330:FF:000376">
    <property type="entry name" value="Putative RNA binding protein"/>
    <property type="match status" value="1"/>
</dbReference>
<dbReference type="PANTHER" id="PTHR23236">
    <property type="entry name" value="EUKARYOTIC TRANSLATION INITIATION FACTOR 4B/4H"/>
    <property type="match status" value="1"/>
</dbReference>
<keyword evidence="6" id="KW-1185">Reference proteome</keyword>
<protein>
    <submittedName>
        <fullName evidence="5">RNA binding protein</fullName>
    </submittedName>
</protein>
<gene>
    <name evidence="5" type="ORF">NOR_03780</name>
</gene>
<feature type="compositionally biased region" description="Basic and acidic residues" evidence="3">
    <location>
        <begin position="268"/>
        <end position="280"/>
    </location>
</feature>
<dbReference type="InterPro" id="IPR034228">
    <property type="entry name" value="Nop6_RRM"/>
</dbReference>
<dbReference type="Proteomes" id="UP000243498">
    <property type="component" value="Unassembled WGS sequence"/>
</dbReference>
<evidence type="ECO:0000256" key="2">
    <source>
        <dbReference type="PROSITE-ProRule" id="PRU00176"/>
    </source>
</evidence>
<dbReference type="OrthoDB" id="167718at2759"/>
<name>A0A167FBA1_METRR</name>
<evidence type="ECO:0000256" key="3">
    <source>
        <dbReference type="SAM" id="MobiDB-lite"/>
    </source>
</evidence>
<evidence type="ECO:0000313" key="5">
    <source>
        <dbReference type="EMBL" id="OAA45026.1"/>
    </source>
</evidence>
<feature type="compositionally biased region" description="Basic residues" evidence="3">
    <location>
        <begin position="105"/>
        <end position="117"/>
    </location>
</feature>
<dbReference type="STRING" id="1081105.A0A167FBA1"/>
<dbReference type="InterPro" id="IPR012677">
    <property type="entry name" value="Nucleotide-bd_a/b_plait_sf"/>
</dbReference>
<dbReference type="InterPro" id="IPR000504">
    <property type="entry name" value="RRM_dom"/>
</dbReference>
<evidence type="ECO:0000256" key="1">
    <source>
        <dbReference type="ARBA" id="ARBA00022884"/>
    </source>
</evidence>
<reference evidence="5 6" key="1">
    <citation type="journal article" date="2016" name="Genome Biol. Evol.">
        <title>Divergent and convergent evolution of fungal pathogenicity.</title>
        <authorList>
            <person name="Shang Y."/>
            <person name="Xiao G."/>
            <person name="Zheng P."/>
            <person name="Cen K."/>
            <person name="Zhan S."/>
            <person name="Wang C."/>
        </authorList>
    </citation>
    <scope>NUCLEOTIDE SEQUENCE [LARGE SCALE GENOMIC DNA]</scope>
    <source>
        <strain evidence="5 6">RCEF 4871</strain>
    </source>
</reference>
<comment type="caution">
    <text evidence="5">The sequence shown here is derived from an EMBL/GenBank/DDBJ whole genome shotgun (WGS) entry which is preliminary data.</text>
</comment>
<feature type="compositionally biased region" description="Basic and acidic residues" evidence="3">
    <location>
        <begin position="94"/>
        <end position="104"/>
    </location>
</feature>
<dbReference type="PROSITE" id="PS50102">
    <property type="entry name" value="RRM"/>
    <property type="match status" value="1"/>
</dbReference>
<evidence type="ECO:0000259" key="4">
    <source>
        <dbReference type="PROSITE" id="PS50102"/>
    </source>
</evidence>
<dbReference type="InterPro" id="IPR035979">
    <property type="entry name" value="RBD_domain_sf"/>
</dbReference>
<feature type="compositionally biased region" description="Basic and acidic residues" evidence="3">
    <location>
        <begin position="32"/>
        <end position="42"/>
    </location>
</feature>
<accession>A0A167FBA1</accession>
<feature type="compositionally biased region" description="Basic residues" evidence="3">
    <location>
        <begin position="43"/>
        <end position="56"/>
    </location>
</feature>
<dbReference type="EMBL" id="AZHC01000009">
    <property type="protein sequence ID" value="OAA45026.1"/>
    <property type="molecule type" value="Genomic_DNA"/>
</dbReference>
<dbReference type="Gene3D" id="3.30.70.330">
    <property type="match status" value="1"/>
</dbReference>
<sequence length="310" mass="34915">MKSKRAREAATAAEAEDFLPVDDCPIEKKRKRSDDENTEVKQKKAKKDKKDKKKDKKEKESRREKKDKRKYLQDLPEEDAADEDADASKQAPAVKDEEGKESKKEKKRGKKEKKEKKRKEEGSGDDDDEEAKKAKKDKKKKPKDEAAPAEAPDAPDEGENAQDGKTPRHIVFVGNLPFTATSESIKAHFASLKPMSVRCLKNKDDDRPCRGIAFVEFANVWTMRTCLDKFHHSEFEGRRINIELTAGGGGGTKFRRDKIRDKNKKLDENRSRRIEKEKAAKGVSAGGASREESSGGIHPSRLARNPGLGM</sequence>
<keyword evidence="1 2" id="KW-0694">RNA-binding</keyword>
<feature type="domain" description="RRM" evidence="4">
    <location>
        <begin position="169"/>
        <end position="247"/>
    </location>
</feature>
<dbReference type="GO" id="GO:0019843">
    <property type="term" value="F:rRNA binding"/>
    <property type="evidence" value="ECO:0007669"/>
    <property type="project" value="TreeGrafter"/>
</dbReference>
<feature type="region of interest" description="Disordered" evidence="3">
    <location>
        <begin position="268"/>
        <end position="310"/>
    </location>
</feature>
<feature type="region of interest" description="Disordered" evidence="3">
    <location>
        <begin position="1"/>
        <end position="167"/>
    </location>
</feature>
<dbReference type="GO" id="GO:0042274">
    <property type="term" value="P:ribosomal small subunit biogenesis"/>
    <property type="evidence" value="ECO:0007669"/>
    <property type="project" value="TreeGrafter"/>
</dbReference>
<dbReference type="AlphaFoldDB" id="A0A167FBA1"/>
<dbReference type="CDD" id="cd12400">
    <property type="entry name" value="RRM_Nop6"/>
    <property type="match status" value="1"/>
</dbReference>
<organism evidence="5 6">
    <name type="scientific">Metarhizium rileyi (strain RCEF 4871)</name>
    <name type="common">Nomuraea rileyi</name>
    <dbReference type="NCBI Taxonomy" id="1649241"/>
    <lineage>
        <taxon>Eukaryota</taxon>
        <taxon>Fungi</taxon>
        <taxon>Dikarya</taxon>
        <taxon>Ascomycota</taxon>
        <taxon>Pezizomycotina</taxon>
        <taxon>Sordariomycetes</taxon>
        <taxon>Hypocreomycetidae</taxon>
        <taxon>Hypocreales</taxon>
        <taxon>Clavicipitaceae</taxon>
        <taxon>Metarhizium</taxon>
    </lineage>
</organism>
<dbReference type="SMART" id="SM00360">
    <property type="entry name" value="RRM"/>
    <property type="match status" value="1"/>
</dbReference>
<dbReference type="OMA" id="IKAHFAS"/>
<dbReference type="SUPFAM" id="SSF54928">
    <property type="entry name" value="RNA-binding domain, RBD"/>
    <property type="match status" value="1"/>
</dbReference>